<evidence type="ECO:0000259" key="2">
    <source>
        <dbReference type="Pfam" id="PF03457"/>
    </source>
</evidence>
<dbReference type="Gene3D" id="6.10.140.530">
    <property type="match status" value="3"/>
</dbReference>
<dbReference type="Proteomes" id="UP000198406">
    <property type="component" value="Unassembled WGS sequence"/>
</dbReference>
<dbReference type="EMBL" id="BDSP01000150">
    <property type="protein sequence ID" value="GAX20601.1"/>
    <property type="molecule type" value="Genomic_DNA"/>
</dbReference>
<accession>A0A1Z5K3E6</accession>
<protein>
    <recommendedName>
        <fullName evidence="2">Helicase-associated domain-containing protein</fullName>
    </recommendedName>
</protein>
<sequence>MCAGDPLRATSSETRQAPPDLRMEAMDKTWMEVYQKLQAFHQVHGHCRVPKSFEDNSLAVWVLNQRSMQRAGKMRQDREQLLNDLGFTWRKPDTIKTTVPWMDRYQQLVEFKQSNGHVQVPVTENKELHTWIRTQNDCQRAGTLRPDREQLLNELGFVWRTRTNKQWMDMYQRCVAFKERKGTFKVSASEDKELRTWIHNQRSCKMSGKLGQDKQQLLDQIGFVWVARKRSIKEMTSSKDMEGTVRSGVSSLVTTSETSRVEHIAADTRTERVSDVDTSLLPAQNERAASVAPPNKEEKDSAATFHRKLHAISMLEADVASVALALMSCRKRPRLHHDSSDTEKLFADNDLIVMNQKKAKTLPLQVTSGVAVDKKQSYAPKHPRKNRPFSLWVYSRMQNRVAEPTIKSYSHWESNAQRTNLRH</sequence>
<dbReference type="PANTHER" id="PTHR33418:SF1">
    <property type="entry name" value="HELICASE-ASSOCIATED DOMAIN-CONTAINING PROTEIN"/>
    <property type="match status" value="1"/>
</dbReference>
<dbReference type="OrthoDB" id="48392at2759"/>
<comment type="caution">
    <text evidence="3">The sequence shown here is derived from an EMBL/GenBank/DDBJ whole genome shotgun (WGS) entry which is preliminary data.</text>
</comment>
<dbReference type="Pfam" id="PF03457">
    <property type="entry name" value="HA"/>
    <property type="match status" value="3"/>
</dbReference>
<dbReference type="PANTHER" id="PTHR33418">
    <property type="entry name" value="HELICASE-ASSOCIATED"/>
    <property type="match status" value="1"/>
</dbReference>
<feature type="region of interest" description="Disordered" evidence="1">
    <location>
        <begin position="272"/>
        <end position="298"/>
    </location>
</feature>
<evidence type="ECO:0000256" key="1">
    <source>
        <dbReference type="SAM" id="MobiDB-lite"/>
    </source>
</evidence>
<proteinExistence type="predicted"/>
<feature type="region of interest" description="Disordered" evidence="1">
    <location>
        <begin position="1"/>
        <end position="20"/>
    </location>
</feature>
<dbReference type="InParanoid" id="A0A1Z5K3E6"/>
<keyword evidence="4" id="KW-1185">Reference proteome</keyword>
<feature type="domain" description="Helicase-associated" evidence="2">
    <location>
        <begin position="27"/>
        <end position="87"/>
    </location>
</feature>
<evidence type="ECO:0000313" key="3">
    <source>
        <dbReference type="EMBL" id="GAX20601.1"/>
    </source>
</evidence>
<dbReference type="AlphaFoldDB" id="A0A1Z5K3E6"/>
<organism evidence="3 4">
    <name type="scientific">Fistulifera solaris</name>
    <name type="common">Oleaginous diatom</name>
    <dbReference type="NCBI Taxonomy" id="1519565"/>
    <lineage>
        <taxon>Eukaryota</taxon>
        <taxon>Sar</taxon>
        <taxon>Stramenopiles</taxon>
        <taxon>Ochrophyta</taxon>
        <taxon>Bacillariophyta</taxon>
        <taxon>Bacillariophyceae</taxon>
        <taxon>Bacillariophycidae</taxon>
        <taxon>Naviculales</taxon>
        <taxon>Naviculaceae</taxon>
        <taxon>Fistulifera</taxon>
    </lineage>
</organism>
<feature type="domain" description="Helicase-associated" evidence="2">
    <location>
        <begin position="165"/>
        <end position="223"/>
    </location>
</feature>
<dbReference type="InterPro" id="IPR005114">
    <property type="entry name" value="Helicase_assoc"/>
</dbReference>
<evidence type="ECO:0000313" key="4">
    <source>
        <dbReference type="Proteomes" id="UP000198406"/>
    </source>
</evidence>
<feature type="domain" description="Helicase-associated" evidence="2">
    <location>
        <begin position="99"/>
        <end position="157"/>
    </location>
</feature>
<gene>
    <name evidence="3" type="ORF">FisN_3Hh548</name>
</gene>
<reference evidence="3 4" key="1">
    <citation type="journal article" date="2015" name="Plant Cell">
        <title>Oil accumulation by the oleaginous diatom Fistulifera solaris as revealed by the genome and transcriptome.</title>
        <authorList>
            <person name="Tanaka T."/>
            <person name="Maeda Y."/>
            <person name="Veluchamy A."/>
            <person name="Tanaka M."/>
            <person name="Abida H."/>
            <person name="Marechal E."/>
            <person name="Bowler C."/>
            <person name="Muto M."/>
            <person name="Sunaga Y."/>
            <person name="Tanaka M."/>
            <person name="Yoshino T."/>
            <person name="Taniguchi T."/>
            <person name="Fukuda Y."/>
            <person name="Nemoto M."/>
            <person name="Matsumoto M."/>
            <person name="Wong P.S."/>
            <person name="Aburatani S."/>
            <person name="Fujibuchi W."/>
        </authorList>
    </citation>
    <scope>NUCLEOTIDE SEQUENCE [LARGE SCALE GENOMIC DNA]</scope>
    <source>
        <strain evidence="3 4">JPCC DA0580</strain>
    </source>
</reference>
<name>A0A1Z5K3E6_FISSO</name>